<dbReference type="Proteomes" id="UP001061298">
    <property type="component" value="Chromosome"/>
</dbReference>
<dbReference type="EMBL" id="CP106793">
    <property type="protein sequence ID" value="UXY20422.1"/>
    <property type="molecule type" value="Genomic_DNA"/>
</dbReference>
<feature type="domain" description="DUF397" evidence="1">
    <location>
        <begin position="27"/>
        <end position="74"/>
    </location>
</feature>
<name>A0ABY6E1E6_9ACTN</name>
<evidence type="ECO:0000313" key="3">
    <source>
        <dbReference type="Proteomes" id="UP001061298"/>
    </source>
</evidence>
<sequence length="77" mass="8490">MRNAADDVTVTRPDSRFRALHAGWYPTWRSPAPSKAGTDWAASPPPYAIHVRDSKRTAGLTVPRDSWAGFLALARRG</sequence>
<dbReference type="InterPro" id="IPR007278">
    <property type="entry name" value="DUF397"/>
</dbReference>
<evidence type="ECO:0000259" key="1">
    <source>
        <dbReference type="Pfam" id="PF04149"/>
    </source>
</evidence>
<protein>
    <submittedName>
        <fullName evidence="2">DUF397 domain-containing protein</fullName>
    </submittedName>
</protein>
<dbReference type="RefSeq" id="WP_263230513.1">
    <property type="nucleotide sequence ID" value="NZ_CP106793.1"/>
</dbReference>
<reference evidence="2" key="1">
    <citation type="submission" date="2022-10" db="EMBL/GenBank/DDBJ databases">
        <authorList>
            <person name="Mo P."/>
        </authorList>
    </citation>
    <scope>NUCLEOTIDE SEQUENCE</scope>
    <source>
        <strain evidence="2">HUAS 13-4</strain>
    </source>
</reference>
<gene>
    <name evidence="2" type="ORF">N8I84_18125</name>
</gene>
<organism evidence="2 3">
    <name type="scientific">Streptomyces cynarae</name>
    <dbReference type="NCBI Taxonomy" id="2981134"/>
    <lineage>
        <taxon>Bacteria</taxon>
        <taxon>Bacillati</taxon>
        <taxon>Actinomycetota</taxon>
        <taxon>Actinomycetes</taxon>
        <taxon>Kitasatosporales</taxon>
        <taxon>Streptomycetaceae</taxon>
        <taxon>Streptomyces</taxon>
    </lineage>
</organism>
<keyword evidence="3" id="KW-1185">Reference proteome</keyword>
<evidence type="ECO:0000313" key="2">
    <source>
        <dbReference type="EMBL" id="UXY20422.1"/>
    </source>
</evidence>
<accession>A0ABY6E1E6</accession>
<dbReference type="Pfam" id="PF04149">
    <property type="entry name" value="DUF397"/>
    <property type="match status" value="1"/>
</dbReference>
<proteinExistence type="predicted"/>